<accession>A0A8R1HPW4</accession>
<sequence length="177" mass="19794">MFATFTYDAKCGESFDTIELKVCNRASASRKVGRVFKMAPKGKFINALTYQYLETPRYGIITSEGFVSADKCNRFGRLFACEESSESCTYYKPAGCIKKTVETDGTFVKEVDDSSFVATHLKKYTIWNQTTTVTKQIGESGQLLLSIPYNYFAIVGAHTIKGRSEIFEEAAVDVEDN</sequence>
<proteinExistence type="predicted"/>
<name>A0A8R1HPW4_CAEJA</name>
<protein>
    <submittedName>
        <fullName evidence="1">Uncharacterized protein</fullName>
    </submittedName>
</protein>
<dbReference type="AlphaFoldDB" id="A0A8R1HPW4"/>
<evidence type="ECO:0000313" key="1">
    <source>
        <dbReference type="EnsemblMetazoa" id="CJA07660.1"/>
    </source>
</evidence>
<keyword evidence="2" id="KW-1185">Reference proteome</keyword>
<dbReference type="EnsemblMetazoa" id="CJA07660.1">
    <property type="protein sequence ID" value="CJA07660.1"/>
    <property type="gene ID" value="WBGene00126864"/>
</dbReference>
<evidence type="ECO:0000313" key="2">
    <source>
        <dbReference type="Proteomes" id="UP000005237"/>
    </source>
</evidence>
<organism evidence="1 2">
    <name type="scientific">Caenorhabditis japonica</name>
    <dbReference type="NCBI Taxonomy" id="281687"/>
    <lineage>
        <taxon>Eukaryota</taxon>
        <taxon>Metazoa</taxon>
        <taxon>Ecdysozoa</taxon>
        <taxon>Nematoda</taxon>
        <taxon>Chromadorea</taxon>
        <taxon>Rhabditida</taxon>
        <taxon>Rhabditina</taxon>
        <taxon>Rhabditomorpha</taxon>
        <taxon>Rhabditoidea</taxon>
        <taxon>Rhabditidae</taxon>
        <taxon>Peloderinae</taxon>
        <taxon>Caenorhabditis</taxon>
    </lineage>
</organism>
<reference evidence="2" key="1">
    <citation type="submission" date="2010-08" db="EMBL/GenBank/DDBJ databases">
        <authorList>
            <consortium name="Caenorhabditis japonica Sequencing Consortium"/>
            <person name="Wilson R.K."/>
        </authorList>
    </citation>
    <scope>NUCLEOTIDE SEQUENCE [LARGE SCALE GENOMIC DNA]</scope>
    <source>
        <strain evidence="2">DF5081</strain>
    </source>
</reference>
<reference evidence="1" key="2">
    <citation type="submission" date="2022-06" db="UniProtKB">
        <authorList>
            <consortium name="EnsemblMetazoa"/>
        </authorList>
    </citation>
    <scope>IDENTIFICATION</scope>
    <source>
        <strain evidence="1">DF5081</strain>
    </source>
</reference>
<dbReference type="Proteomes" id="UP000005237">
    <property type="component" value="Unassembled WGS sequence"/>
</dbReference>